<dbReference type="AlphaFoldDB" id="A0A4P6UYA4"/>
<dbReference type="GO" id="GO:0006145">
    <property type="term" value="P:purine nucleobase catabolic process"/>
    <property type="evidence" value="ECO:0007669"/>
    <property type="project" value="TreeGrafter"/>
</dbReference>
<name>A0A4P6UYA4_9HYPH</name>
<organism evidence="2 3">
    <name type="scientific">Roseitalea porphyridii</name>
    <dbReference type="NCBI Taxonomy" id="1852022"/>
    <lineage>
        <taxon>Bacteria</taxon>
        <taxon>Pseudomonadati</taxon>
        <taxon>Pseudomonadota</taxon>
        <taxon>Alphaproteobacteria</taxon>
        <taxon>Hyphomicrobiales</taxon>
        <taxon>Ahrensiaceae</taxon>
        <taxon>Roseitalea</taxon>
    </lineage>
</organism>
<dbReference type="Pfam" id="PF01979">
    <property type="entry name" value="Amidohydro_1"/>
    <property type="match status" value="1"/>
</dbReference>
<dbReference type="GO" id="GO:0005737">
    <property type="term" value="C:cytoplasm"/>
    <property type="evidence" value="ECO:0007669"/>
    <property type="project" value="TreeGrafter"/>
</dbReference>
<dbReference type="InterPro" id="IPR032466">
    <property type="entry name" value="Metal_Hydrolase"/>
</dbReference>
<dbReference type="InterPro" id="IPR006680">
    <property type="entry name" value="Amidohydro-rel"/>
</dbReference>
<proteinExistence type="predicted"/>
<gene>
    <name evidence="2" type="ORF">E0E05_03550</name>
</gene>
<dbReference type="InterPro" id="IPR011059">
    <property type="entry name" value="Metal-dep_hydrolase_composite"/>
</dbReference>
<sequence>MFDLVVRGDVVTTQGVRRGHYLSVLNGEVVGVTASDPGSSRERVDADGAYIFPGAVDAQVHSRSQKGSEGLAACTRAAAAGGVTTIVEMPYDEGLLVCSADAVRSKADDAERQSHVDVAIYGTIHPDEGTVRIQEQIEAGVCGFKFSTFGTDPVRFPRIPPWLMRDAFAAIAPSGLAAGVHNENHETVMHDLEMVKKAGLTDHTAHGKSHTDFAEALAMAEIYEIGAYTGCRAHVVHCSIGRGIEICEGYRRQGFDASVEVCIHYFVFSEDEDGARLGGKAKINPPIRPASEREALWRHLAAGNIDLVSTDHVAWSLDRKNDPDMLKNASGGPSIEVMVPLLVKGCLERGVDLSMAARVLSGNPARHFRLQPRKGALWAGAEADFSIIDPTEAPWTVEASQTVSDWSLYDGMSLPQVRATYVRGQKVWDGKDVVSAEGFGGFVKPFGRA</sequence>
<dbReference type="KEGG" id="rpod:E0E05_03550"/>
<evidence type="ECO:0000313" key="2">
    <source>
        <dbReference type="EMBL" id="QBK29755.1"/>
    </source>
</evidence>
<dbReference type="InterPro" id="IPR050138">
    <property type="entry name" value="DHOase/Allantoinase_Hydrolase"/>
</dbReference>
<accession>A0A4P6UYA4</accession>
<evidence type="ECO:0000259" key="1">
    <source>
        <dbReference type="Pfam" id="PF01979"/>
    </source>
</evidence>
<dbReference type="OrthoDB" id="9775759at2"/>
<dbReference type="EMBL" id="CP036532">
    <property type="protein sequence ID" value="QBK29755.1"/>
    <property type="molecule type" value="Genomic_DNA"/>
</dbReference>
<dbReference type="GO" id="GO:0004038">
    <property type="term" value="F:allantoinase activity"/>
    <property type="evidence" value="ECO:0007669"/>
    <property type="project" value="TreeGrafter"/>
</dbReference>
<dbReference type="PANTHER" id="PTHR43668">
    <property type="entry name" value="ALLANTOINASE"/>
    <property type="match status" value="1"/>
</dbReference>
<dbReference type="SUPFAM" id="SSF51338">
    <property type="entry name" value="Composite domain of metallo-dependent hydrolases"/>
    <property type="match status" value="1"/>
</dbReference>
<dbReference type="SUPFAM" id="SSF51556">
    <property type="entry name" value="Metallo-dependent hydrolases"/>
    <property type="match status" value="1"/>
</dbReference>
<dbReference type="Gene3D" id="3.20.20.140">
    <property type="entry name" value="Metal-dependent hydrolases"/>
    <property type="match status" value="1"/>
</dbReference>
<protein>
    <submittedName>
        <fullName evidence="2">Allantoinase</fullName>
    </submittedName>
</protein>
<keyword evidence="3" id="KW-1185">Reference proteome</keyword>
<evidence type="ECO:0000313" key="3">
    <source>
        <dbReference type="Proteomes" id="UP000293719"/>
    </source>
</evidence>
<feature type="domain" description="Amidohydrolase-related" evidence="1">
    <location>
        <begin position="50"/>
        <end position="399"/>
    </location>
</feature>
<reference evidence="2 3" key="1">
    <citation type="journal article" date="2017" name="Int. J. Syst. Evol. Microbiol.">
        <title>Roseitalea porphyridii gen. nov., sp. nov., isolated from a red alga, and reclassification of Hoeflea suaedae Chung et al. 2013 as Pseudohoeflea suaedae gen. nov., comb. nov.</title>
        <authorList>
            <person name="Hyeon J.W."/>
            <person name="Jeong S.E."/>
            <person name="Baek K."/>
            <person name="Jeon C.O."/>
        </authorList>
    </citation>
    <scope>NUCLEOTIDE SEQUENCE [LARGE SCALE GENOMIC DNA]</scope>
    <source>
        <strain evidence="2 3">MA7-20</strain>
    </source>
</reference>
<dbReference type="PANTHER" id="PTHR43668:SF2">
    <property type="entry name" value="ALLANTOINASE"/>
    <property type="match status" value="1"/>
</dbReference>
<dbReference type="Gene3D" id="2.30.40.10">
    <property type="entry name" value="Urease, subunit C, domain 1"/>
    <property type="match status" value="1"/>
</dbReference>
<dbReference type="Proteomes" id="UP000293719">
    <property type="component" value="Chromosome"/>
</dbReference>
<dbReference type="RefSeq" id="WP_131615470.1">
    <property type="nucleotide sequence ID" value="NZ_CP036532.1"/>
</dbReference>
<dbReference type="GeneID" id="90766361"/>